<evidence type="ECO:0000256" key="4">
    <source>
        <dbReference type="ARBA" id="ARBA00022980"/>
    </source>
</evidence>
<dbReference type="GO" id="GO:0003735">
    <property type="term" value="F:structural constituent of ribosome"/>
    <property type="evidence" value="ECO:0007669"/>
    <property type="project" value="InterPro"/>
</dbReference>
<dbReference type="PANTHER" id="PTHR11760">
    <property type="entry name" value="30S/40S RIBOSOMAL PROTEIN S3"/>
    <property type="match status" value="1"/>
</dbReference>
<dbReference type="Pfam" id="PF00189">
    <property type="entry name" value="Ribosomal_S3_C"/>
    <property type="match status" value="1"/>
</dbReference>
<dbReference type="GO" id="GO:0019843">
    <property type="term" value="F:rRNA binding"/>
    <property type="evidence" value="ECO:0007669"/>
    <property type="project" value="UniProtKB-UniRule"/>
</dbReference>
<proteinExistence type="inferred from homology"/>
<protein>
    <recommendedName>
        <fullName evidence="7 8">Small ribosomal subunit protein uS3</fullName>
    </recommendedName>
</protein>
<dbReference type="Gene3D" id="3.30.1140.32">
    <property type="entry name" value="Ribosomal protein S3, C-terminal domain"/>
    <property type="match status" value="1"/>
</dbReference>
<evidence type="ECO:0000313" key="10">
    <source>
        <dbReference type="EMBL" id="PIY88972.1"/>
    </source>
</evidence>
<dbReference type="CDD" id="cd02412">
    <property type="entry name" value="KH-II_30S_S3"/>
    <property type="match status" value="1"/>
</dbReference>
<evidence type="ECO:0000256" key="8">
    <source>
        <dbReference type="HAMAP-Rule" id="MF_01309"/>
    </source>
</evidence>
<evidence type="ECO:0000313" key="11">
    <source>
        <dbReference type="Proteomes" id="UP000230767"/>
    </source>
</evidence>
<evidence type="ECO:0000256" key="6">
    <source>
        <dbReference type="ARBA" id="ARBA00024998"/>
    </source>
</evidence>
<dbReference type="Gene3D" id="3.30.300.20">
    <property type="match status" value="1"/>
</dbReference>
<dbReference type="Proteomes" id="UP000230767">
    <property type="component" value="Unassembled WGS sequence"/>
</dbReference>
<dbReference type="InterPro" id="IPR001351">
    <property type="entry name" value="Ribosomal_uS3_C"/>
</dbReference>
<dbReference type="InterPro" id="IPR009019">
    <property type="entry name" value="KH_sf_prok-type"/>
</dbReference>
<dbReference type="GO" id="GO:0022627">
    <property type="term" value="C:cytosolic small ribosomal subunit"/>
    <property type="evidence" value="ECO:0007669"/>
    <property type="project" value="TreeGrafter"/>
</dbReference>
<dbReference type="AlphaFoldDB" id="A0A2M7R625"/>
<dbReference type="EMBL" id="PFLW01000057">
    <property type="protein sequence ID" value="PIY88972.1"/>
    <property type="molecule type" value="Genomic_DNA"/>
</dbReference>
<dbReference type="GO" id="GO:0006412">
    <property type="term" value="P:translation"/>
    <property type="evidence" value="ECO:0007669"/>
    <property type="project" value="UniProtKB-UniRule"/>
</dbReference>
<keyword evidence="3 8" id="KW-0694">RNA-binding</keyword>
<dbReference type="InterPro" id="IPR004044">
    <property type="entry name" value="KH_dom_type_2"/>
</dbReference>
<sequence length="221" mass="25488">MTHKVHPKAFRIKEISDWNSRGFYSKNLAKFLEEDFRVREILKRKLKDCAVEKIEIERFPTKINIIISSARPGLIIGRGGSGAEEIKKILAKEIFQNSRKTKKTTPSPREIKIEIKEIRNVWASPNLVAEWIAQRLEKRTRYRRVLKQVLDKIIVTKGVKGARVEVSGRLDGTEIARSEWLGVGKLPRQTIRADIDYGFGEAHCTYGIIGIKVWIYKGEKF</sequence>
<evidence type="ECO:0000256" key="2">
    <source>
        <dbReference type="ARBA" id="ARBA00022730"/>
    </source>
</evidence>
<dbReference type="FunFam" id="3.30.300.20:FF:000001">
    <property type="entry name" value="30S ribosomal protein S3"/>
    <property type="match status" value="1"/>
</dbReference>
<dbReference type="PANTHER" id="PTHR11760:SF19">
    <property type="entry name" value="SMALL RIBOSOMAL SUBUNIT PROTEIN US3C"/>
    <property type="match status" value="1"/>
</dbReference>
<dbReference type="InterPro" id="IPR015946">
    <property type="entry name" value="KH_dom-like_a/b"/>
</dbReference>
<comment type="function">
    <text evidence="6 8">Binds the lower part of the 30S subunit head. Binds mRNA in the 70S ribosome, positioning it for translation.</text>
</comment>
<accession>A0A2M7R625</accession>
<keyword evidence="2 8" id="KW-0699">rRNA-binding</keyword>
<dbReference type="InterPro" id="IPR057258">
    <property type="entry name" value="Ribosomal_uS3"/>
</dbReference>
<dbReference type="GO" id="GO:0003729">
    <property type="term" value="F:mRNA binding"/>
    <property type="evidence" value="ECO:0007669"/>
    <property type="project" value="UniProtKB-UniRule"/>
</dbReference>
<reference evidence="11" key="1">
    <citation type="submission" date="2017-09" db="EMBL/GenBank/DDBJ databases">
        <title>Depth-based differentiation of microbial function through sediment-hosted aquifers and enrichment of novel symbionts in the deep terrestrial subsurface.</title>
        <authorList>
            <person name="Probst A.J."/>
            <person name="Ladd B."/>
            <person name="Jarett J.K."/>
            <person name="Geller-Mcgrath D.E."/>
            <person name="Sieber C.M.K."/>
            <person name="Emerson J.B."/>
            <person name="Anantharaman K."/>
            <person name="Thomas B.C."/>
            <person name="Malmstrom R."/>
            <person name="Stieglmeier M."/>
            <person name="Klingl A."/>
            <person name="Woyke T."/>
            <person name="Ryan C.M."/>
            <person name="Banfield J.F."/>
        </authorList>
    </citation>
    <scope>NUCLEOTIDE SEQUENCE [LARGE SCALE GENOMIC DNA]</scope>
</reference>
<dbReference type="SMART" id="SM00322">
    <property type="entry name" value="KH"/>
    <property type="match status" value="1"/>
</dbReference>
<feature type="domain" description="KH type-2" evidence="9">
    <location>
        <begin position="38"/>
        <end position="119"/>
    </location>
</feature>
<dbReference type="InterPro" id="IPR036419">
    <property type="entry name" value="Ribosomal_S3_C_sf"/>
</dbReference>
<dbReference type="NCBIfam" id="TIGR01009">
    <property type="entry name" value="rpsC_bact"/>
    <property type="match status" value="1"/>
</dbReference>
<comment type="caution">
    <text evidence="10">The sequence shown here is derived from an EMBL/GenBank/DDBJ whole genome shotgun (WGS) entry which is preliminary data.</text>
</comment>
<dbReference type="InterPro" id="IPR004087">
    <property type="entry name" value="KH_dom"/>
</dbReference>
<comment type="similarity">
    <text evidence="1 8">Belongs to the universal ribosomal protein uS3 family.</text>
</comment>
<name>A0A2M7R625_9BACT</name>
<dbReference type="PROSITE" id="PS50823">
    <property type="entry name" value="KH_TYPE_2"/>
    <property type="match status" value="1"/>
</dbReference>
<dbReference type="HAMAP" id="MF_01309_B">
    <property type="entry name" value="Ribosomal_uS3_B"/>
    <property type="match status" value="1"/>
</dbReference>
<organism evidence="10 11">
    <name type="scientific">Candidatus Nealsonbacteria bacterium CG_4_10_14_0_8_um_filter_37_14</name>
    <dbReference type="NCBI Taxonomy" id="1974684"/>
    <lineage>
        <taxon>Bacteria</taxon>
        <taxon>Candidatus Nealsoniibacteriota</taxon>
    </lineage>
</organism>
<comment type="subunit">
    <text evidence="8">Part of the 30S ribosomal subunit. Forms a tight complex with proteins S10 and S14.</text>
</comment>
<dbReference type="Pfam" id="PF07650">
    <property type="entry name" value="KH_2"/>
    <property type="match status" value="1"/>
</dbReference>
<keyword evidence="4 8" id="KW-0689">Ribosomal protein</keyword>
<gene>
    <name evidence="8" type="primary">rpsC</name>
    <name evidence="10" type="ORF">COY73_02285</name>
</gene>
<evidence type="ECO:0000256" key="3">
    <source>
        <dbReference type="ARBA" id="ARBA00022884"/>
    </source>
</evidence>
<evidence type="ECO:0000256" key="1">
    <source>
        <dbReference type="ARBA" id="ARBA00010761"/>
    </source>
</evidence>
<dbReference type="SUPFAM" id="SSF54814">
    <property type="entry name" value="Prokaryotic type KH domain (KH-domain type II)"/>
    <property type="match status" value="1"/>
</dbReference>
<evidence type="ECO:0000256" key="5">
    <source>
        <dbReference type="ARBA" id="ARBA00023274"/>
    </source>
</evidence>
<evidence type="ECO:0000259" key="9">
    <source>
        <dbReference type="PROSITE" id="PS50823"/>
    </source>
</evidence>
<dbReference type="SUPFAM" id="SSF54821">
    <property type="entry name" value="Ribosomal protein S3 C-terminal domain"/>
    <property type="match status" value="1"/>
</dbReference>
<evidence type="ECO:0000256" key="7">
    <source>
        <dbReference type="ARBA" id="ARBA00035257"/>
    </source>
</evidence>
<dbReference type="InterPro" id="IPR005704">
    <property type="entry name" value="Ribosomal_uS3_bac-typ"/>
</dbReference>
<keyword evidence="5 8" id="KW-0687">Ribonucleoprotein</keyword>